<dbReference type="GO" id="GO:0015937">
    <property type="term" value="P:coenzyme A biosynthetic process"/>
    <property type="evidence" value="ECO:0007669"/>
    <property type="project" value="UniProtKB-UniRule"/>
</dbReference>
<dbReference type="EC" id="2.7.1.24" evidence="5 6"/>
<evidence type="ECO:0000313" key="7">
    <source>
        <dbReference type="EMBL" id="VGO14149.1"/>
    </source>
</evidence>
<dbReference type="AlphaFoldDB" id="A0A6C2U2W8"/>
<evidence type="ECO:0000256" key="5">
    <source>
        <dbReference type="HAMAP-Rule" id="MF_00376"/>
    </source>
</evidence>
<dbReference type="SUPFAM" id="SSF52540">
    <property type="entry name" value="P-loop containing nucleoside triphosphate hydrolases"/>
    <property type="match status" value="1"/>
</dbReference>
<name>A0A6C2U2W8_PONDE</name>
<comment type="function">
    <text evidence="5">Catalyzes the phosphorylation of the 3'-hydroxyl group of dephosphocoenzyme A to form coenzyme A.</text>
</comment>
<protein>
    <recommendedName>
        <fullName evidence="5 6">Dephospho-CoA kinase</fullName>
        <ecNumber evidence="5 6">2.7.1.24</ecNumber>
    </recommendedName>
    <alternativeName>
        <fullName evidence="5">Dephosphocoenzyme A kinase</fullName>
    </alternativeName>
</protein>
<accession>A0A6C2U2W8</accession>
<dbReference type="PROSITE" id="PS51219">
    <property type="entry name" value="DPCK"/>
    <property type="match status" value="1"/>
</dbReference>
<dbReference type="PROSITE" id="PS51257">
    <property type="entry name" value="PROKAR_LIPOPROTEIN"/>
    <property type="match status" value="1"/>
</dbReference>
<dbReference type="CDD" id="cd02022">
    <property type="entry name" value="DPCK"/>
    <property type="match status" value="1"/>
</dbReference>
<organism evidence="7 8">
    <name type="scientific">Pontiella desulfatans</name>
    <dbReference type="NCBI Taxonomy" id="2750659"/>
    <lineage>
        <taxon>Bacteria</taxon>
        <taxon>Pseudomonadati</taxon>
        <taxon>Kiritimatiellota</taxon>
        <taxon>Kiritimatiellia</taxon>
        <taxon>Kiritimatiellales</taxon>
        <taxon>Pontiellaceae</taxon>
        <taxon>Pontiella</taxon>
    </lineage>
</organism>
<keyword evidence="8" id="KW-1185">Reference proteome</keyword>
<keyword evidence="5 7" id="KW-0418">Kinase</keyword>
<dbReference type="EMBL" id="CAAHFG010000001">
    <property type="protein sequence ID" value="VGO14149.1"/>
    <property type="molecule type" value="Genomic_DNA"/>
</dbReference>
<keyword evidence="4 5" id="KW-0173">Coenzyme A biosynthesis</keyword>
<comment type="similarity">
    <text evidence="1 5">Belongs to the CoaE family.</text>
</comment>
<dbReference type="GO" id="GO:0004140">
    <property type="term" value="F:dephospho-CoA kinase activity"/>
    <property type="evidence" value="ECO:0007669"/>
    <property type="project" value="UniProtKB-UniRule"/>
</dbReference>
<dbReference type="UniPathway" id="UPA00241">
    <property type="reaction ID" value="UER00356"/>
</dbReference>
<keyword evidence="3 5" id="KW-0067">ATP-binding</keyword>
<comment type="catalytic activity">
    <reaction evidence="5">
        <text>3'-dephospho-CoA + ATP = ADP + CoA + H(+)</text>
        <dbReference type="Rhea" id="RHEA:18245"/>
        <dbReference type="ChEBI" id="CHEBI:15378"/>
        <dbReference type="ChEBI" id="CHEBI:30616"/>
        <dbReference type="ChEBI" id="CHEBI:57287"/>
        <dbReference type="ChEBI" id="CHEBI:57328"/>
        <dbReference type="ChEBI" id="CHEBI:456216"/>
        <dbReference type="EC" id="2.7.1.24"/>
    </reaction>
</comment>
<evidence type="ECO:0000256" key="1">
    <source>
        <dbReference type="ARBA" id="ARBA00009018"/>
    </source>
</evidence>
<dbReference type="Gene3D" id="3.40.50.300">
    <property type="entry name" value="P-loop containing nucleotide triphosphate hydrolases"/>
    <property type="match status" value="1"/>
</dbReference>
<dbReference type="InterPro" id="IPR027417">
    <property type="entry name" value="P-loop_NTPase"/>
</dbReference>
<dbReference type="InterPro" id="IPR001977">
    <property type="entry name" value="Depp_CoAkinase"/>
</dbReference>
<evidence type="ECO:0000256" key="4">
    <source>
        <dbReference type="ARBA" id="ARBA00022993"/>
    </source>
</evidence>
<evidence type="ECO:0000256" key="2">
    <source>
        <dbReference type="ARBA" id="ARBA00022741"/>
    </source>
</evidence>
<comment type="pathway">
    <text evidence="5">Cofactor biosynthesis; coenzyme A biosynthesis; CoA from (R)-pantothenate: step 5/5.</text>
</comment>
<dbReference type="Pfam" id="PF01121">
    <property type="entry name" value="CoaE"/>
    <property type="match status" value="1"/>
</dbReference>
<dbReference type="PANTHER" id="PTHR10695:SF46">
    <property type="entry name" value="BIFUNCTIONAL COENZYME A SYNTHASE-RELATED"/>
    <property type="match status" value="1"/>
</dbReference>
<sequence length="206" mass="22532">MSDKKRYPIVLGLTGGIACGKSEVGRILGEMGFAVCDADRVAHELMRKGTPVFQQVVDSFGNHILADDGEISRPILGKIVFENPARRTELDALVHPAVRVALEGWIAERRFNGENAAVQIPLLFESGMETLDWDAVFCVSSSGELVLQRLGMRGLGREEAMLRIQSQMPLAQKEARADHVVPNLGTLEELEAAVRQAVEQTAVRKG</sequence>
<gene>
    <name evidence="5 7" type="primary">coaE</name>
    <name evidence="7" type="ORF">PDESU_02708</name>
</gene>
<comment type="subcellular location">
    <subcellularLocation>
        <location evidence="5">Cytoplasm</location>
    </subcellularLocation>
</comment>
<feature type="binding site" evidence="5">
    <location>
        <begin position="18"/>
        <end position="23"/>
    </location>
    <ligand>
        <name>ATP</name>
        <dbReference type="ChEBI" id="CHEBI:30616"/>
    </ligand>
</feature>
<keyword evidence="5" id="KW-0963">Cytoplasm</keyword>
<dbReference type="PANTHER" id="PTHR10695">
    <property type="entry name" value="DEPHOSPHO-COA KINASE-RELATED"/>
    <property type="match status" value="1"/>
</dbReference>
<dbReference type="Proteomes" id="UP000366872">
    <property type="component" value="Unassembled WGS sequence"/>
</dbReference>
<evidence type="ECO:0000313" key="8">
    <source>
        <dbReference type="Proteomes" id="UP000366872"/>
    </source>
</evidence>
<dbReference type="RefSeq" id="WP_136079654.1">
    <property type="nucleotide sequence ID" value="NZ_CAAHFG010000001.1"/>
</dbReference>
<keyword evidence="5" id="KW-0808">Transferase</keyword>
<proteinExistence type="inferred from homology"/>
<reference evidence="7 8" key="1">
    <citation type="submission" date="2019-04" db="EMBL/GenBank/DDBJ databases">
        <authorList>
            <person name="Van Vliet M D."/>
        </authorList>
    </citation>
    <scope>NUCLEOTIDE SEQUENCE [LARGE SCALE GENOMIC DNA]</scope>
    <source>
        <strain evidence="7 8">F1</strain>
    </source>
</reference>
<dbReference type="HAMAP" id="MF_00376">
    <property type="entry name" value="Dephospho_CoA_kinase"/>
    <property type="match status" value="1"/>
</dbReference>
<keyword evidence="2 5" id="KW-0547">Nucleotide-binding</keyword>
<dbReference type="NCBIfam" id="TIGR00152">
    <property type="entry name" value="dephospho-CoA kinase"/>
    <property type="match status" value="1"/>
</dbReference>
<evidence type="ECO:0000256" key="3">
    <source>
        <dbReference type="ARBA" id="ARBA00022840"/>
    </source>
</evidence>
<dbReference type="GO" id="GO:0005524">
    <property type="term" value="F:ATP binding"/>
    <property type="evidence" value="ECO:0007669"/>
    <property type="project" value="UniProtKB-UniRule"/>
</dbReference>
<evidence type="ECO:0000256" key="6">
    <source>
        <dbReference type="NCBIfam" id="TIGR00152"/>
    </source>
</evidence>
<dbReference type="GO" id="GO:0005737">
    <property type="term" value="C:cytoplasm"/>
    <property type="evidence" value="ECO:0007669"/>
    <property type="project" value="UniProtKB-SubCell"/>
</dbReference>